<feature type="transmembrane region" description="Helical" evidence="8">
    <location>
        <begin position="300"/>
        <end position="320"/>
    </location>
</feature>
<evidence type="ECO:0000313" key="10">
    <source>
        <dbReference type="EMBL" id="KAF1919402.1"/>
    </source>
</evidence>
<dbReference type="EMBL" id="ML979133">
    <property type="protein sequence ID" value="KAF1919402.1"/>
    <property type="molecule type" value="Genomic_DNA"/>
</dbReference>
<dbReference type="InterPro" id="IPR050524">
    <property type="entry name" value="APC_YAT"/>
</dbReference>
<evidence type="ECO:0000259" key="9">
    <source>
        <dbReference type="Pfam" id="PF00324"/>
    </source>
</evidence>
<feature type="transmembrane region" description="Helical" evidence="8">
    <location>
        <begin position="180"/>
        <end position="200"/>
    </location>
</feature>
<dbReference type="Pfam" id="PF00324">
    <property type="entry name" value="AA_permease"/>
    <property type="match status" value="1"/>
</dbReference>
<feature type="transmembrane region" description="Helical" evidence="8">
    <location>
        <begin position="465"/>
        <end position="489"/>
    </location>
</feature>
<feature type="compositionally biased region" description="Low complexity" evidence="7">
    <location>
        <begin position="10"/>
        <end position="20"/>
    </location>
</feature>
<feature type="region of interest" description="Disordered" evidence="7">
    <location>
        <begin position="1"/>
        <end position="23"/>
    </location>
</feature>
<gene>
    <name evidence="10" type="ORF">BDU57DRAFT_512477</name>
</gene>
<evidence type="ECO:0000256" key="4">
    <source>
        <dbReference type="ARBA" id="ARBA00022970"/>
    </source>
</evidence>
<evidence type="ECO:0000256" key="2">
    <source>
        <dbReference type="ARBA" id="ARBA00022448"/>
    </source>
</evidence>
<keyword evidence="3 8" id="KW-0812">Transmembrane</keyword>
<feature type="transmembrane region" description="Helical" evidence="8">
    <location>
        <begin position="96"/>
        <end position="116"/>
    </location>
</feature>
<dbReference type="PROSITE" id="PS00218">
    <property type="entry name" value="AMINO_ACID_PERMEASE_1"/>
    <property type="match status" value="1"/>
</dbReference>
<dbReference type="FunFam" id="1.20.1740.10:FF:000006">
    <property type="entry name" value="General amino acid permease"/>
    <property type="match status" value="1"/>
</dbReference>
<keyword evidence="5 8" id="KW-1133">Transmembrane helix</keyword>
<protein>
    <submittedName>
        <fullName evidence="10">Amino acid permease/ SLC12A domain-containing protein</fullName>
    </submittedName>
</protein>
<evidence type="ECO:0000256" key="6">
    <source>
        <dbReference type="ARBA" id="ARBA00023136"/>
    </source>
</evidence>
<feature type="transmembrane region" description="Helical" evidence="8">
    <location>
        <begin position="426"/>
        <end position="453"/>
    </location>
</feature>
<reference evidence="10" key="1">
    <citation type="journal article" date="2020" name="Stud. Mycol.">
        <title>101 Dothideomycetes genomes: a test case for predicting lifestyles and emergence of pathogens.</title>
        <authorList>
            <person name="Haridas S."/>
            <person name="Albert R."/>
            <person name="Binder M."/>
            <person name="Bloem J."/>
            <person name="Labutti K."/>
            <person name="Salamov A."/>
            <person name="Andreopoulos B."/>
            <person name="Baker S."/>
            <person name="Barry K."/>
            <person name="Bills G."/>
            <person name="Bluhm B."/>
            <person name="Cannon C."/>
            <person name="Castanera R."/>
            <person name="Culley D."/>
            <person name="Daum C."/>
            <person name="Ezra D."/>
            <person name="Gonzalez J."/>
            <person name="Henrissat B."/>
            <person name="Kuo A."/>
            <person name="Liang C."/>
            <person name="Lipzen A."/>
            <person name="Lutzoni F."/>
            <person name="Magnuson J."/>
            <person name="Mondo S."/>
            <person name="Nolan M."/>
            <person name="Ohm R."/>
            <person name="Pangilinan J."/>
            <person name="Park H.-J."/>
            <person name="Ramirez L."/>
            <person name="Alfaro M."/>
            <person name="Sun H."/>
            <person name="Tritt A."/>
            <person name="Yoshinaga Y."/>
            <person name="Zwiers L.-H."/>
            <person name="Turgeon B."/>
            <person name="Goodwin S."/>
            <person name="Spatafora J."/>
            <person name="Crous P."/>
            <person name="Grigoriev I."/>
        </authorList>
    </citation>
    <scope>NUCLEOTIDE SEQUENCE</scope>
    <source>
        <strain evidence="10">HMLAC05119</strain>
    </source>
</reference>
<evidence type="ECO:0000313" key="11">
    <source>
        <dbReference type="Proteomes" id="UP000800096"/>
    </source>
</evidence>
<sequence>MAIWNRNNRASSSSDGASPHSDPEYGAKEYKGGIIGTGETPAFNTDNNGVAVHEDHKHLHRGLKSRHITMIAIGGAIGTGLIIGTGKALAQSGPGSILIAYTSVGLLVYVVMTALGEMAAWIPHSSGFAGYATRFCDPALGFALGWTYWCKYIITTPNQLTATALIIQEWKTDKEVNPGVWVAVFLVVIIAINYFGIKFFGELEFWLSSIKVVTIVGVIFLSFLLAVGAGPQDATGFKYYKKPGAFKEYIDKGDAGKFYGFWASLVNAVFAYLGTELIGVTVGEAQNPRKTIPRAIKLTFYRILFFYCLAVFFLGMLVPYNSPELAFANKATAKASASPFVVAIRINGIKHLPGILNACILLFTFSASNSDLYIASRTLFGLAEQGHAPKIFRWTDKRGVPVPALALSALMCCTAFMNAADDAKTVFGYFVNLTTIFGLLSWISLLVSHIFFVRARRAQGITNDQLAYVAPFGLIGSYIALFFSCLIALTKNFSVFTKDPKGPPPTGYGNFDYKNFITGYLGIPIYLICIFGYKFFMKSKMVKPHEADFYSGKDEIDREEEVFLAHAAELKANGDRKGWFYKTFVSWLF</sequence>
<dbReference type="GO" id="GO:0015171">
    <property type="term" value="F:amino acid transmembrane transporter activity"/>
    <property type="evidence" value="ECO:0007669"/>
    <property type="project" value="TreeGrafter"/>
</dbReference>
<feature type="transmembrane region" description="Helical" evidence="8">
    <location>
        <begin position="517"/>
        <end position="536"/>
    </location>
</feature>
<accession>A0A6A5QVG5</accession>
<dbReference type="PANTHER" id="PTHR43341">
    <property type="entry name" value="AMINO ACID PERMEASE"/>
    <property type="match status" value="1"/>
</dbReference>
<evidence type="ECO:0000256" key="1">
    <source>
        <dbReference type="ARBA" id="ARBA00004141"/>
    </source>
</evidence>
<keyword evidence="6 8" id="KW-0472">Membrane</keyword>
<evidence type="ECO:0000256" key="7">
    <source>
        <dbReference type="SAM" id="MobiDB-lite"/>
    </source>
</evidence>
<comment type="subcellular location">
    <subcellularLocation>
        <location evidence="1">Membrane</location>
        <topology evidence="1">Multi-pass membrane protein</topology>
    </subcellularLocation>
</comment>
<keyword evidence="2" id="KW-0813">Transport</keyword>
<feature type="transmembrane region" description="Helical" evidence="8">
    <location>
        <begin position="212"/>
        <end position="230"/>
    </location>
</feature>
<feature type="transmembrane region" description="Helical" evidence="8">
    <location>
        <begin position="400"/>
        <end position="420"/>
    </location>
</feature>
<evidence type="ECO:0000256" key="5">
    <source>
        <dbReference type="ARBA" id="ARBA00022989"/>
    </source>
</evidence>
<dbReference type="Proteomes" id="UP000800096">
    <property type="component" value="Unassembled WGS sequence"/>
</dbReference>
<dbReference type="InterPro" id="IPR004840">
    <property type="entry name" value="Amino_acid_permease_CS"/>
</dbReference>
<dbReference type="GO" id="GO:0016020">
    <property type="term" value="C:membrane"/>
    <property type="evidence" value="ECO:0007669"/>
    <property type="project" value="UniProtKB-SubCell"/>
</dbReference>
<feature type="domain" description="Amino acid permease/ SLC12A" evidence="9">
    <location>
        <begin position="67"/>
        <end position="541"/>
    </location>
</feature>
<name>A0A6A5QVG5_AMPQU</name>
<dbReference type="Gene3D" id="1.20.1740.10">
    <property type="entry name" value="Amino acid/polyamine transporter I"/>
    <property type="match status" value="1"/>
</dbReference>
<dbReference type="OrthoDB" id="3900342at2759"/>
<keyword evidence="4" id="KW-0029">Amino-acid transport</keyword>
<dbReference type="PIRSF" id="PIRSF006060">
    <property type="entry name" value="AA_transporter"/>
    <property type="match status" value="1"/>
</dbReference>
<feature type="transmembrane region" description="Helical" evidence="8">
    <location>
        <begin position="259"/>
        <end position="279"/>
    </location>
</feature>
<dbReference type="PANTHER" id="PTHR43341:SF9">
    <property type="entry name" value="DICARBOXYLIC AMINO ACID PERMEASE"/>
    <property type="match status" value="1"/>
</dbReference>
<keyword evidence="11" id="KW-1185">Reference proteome</keyword>
<evidence type="ECO:0000256" key="8">
    <source>
        <dbReference type="SAM" id="Phobius"/>
    </source>
</evidence>
<dbReference type="AlphaFoldDB" id="A0A6A5QVG5"/>
<proteinExistence type="predicted"/>
<evidence type="ECO:0000256" key="3">
    <source>
        <dbReference type="ARBA" id="ARBA00022692"/>
    </source>
</evidence>
<feature type="transmembrane region" description="Helical" evidence="8">
    <location>
        <begin position="68"/>
        <end position="90"/>
    </location>
</feature>
<organism evidence="10 11">
    <name type="scientific">Ampelomyces quisqualis</name>
    <name type="common">Powdery mildew agent</name>
    <dbReference type="NCBI Taxonomy" id="50730"/>
    <lineage>
        <taxon>Eukaryota</taxon>
        <taxon>Fungi</taxon>
        <taxon>Dikarya</taxon>
        <taxon>Ascomycota</taxon>
        <taxon>Pezizomycotina</taxon>
        <taxon>Dothideomycetes</taxon>
        <taxon>Pleosporomycetidae</taxon>
        <taxon>Pleosporales</taxon>
        <taxon>Pleosporineae</taxon>
        <taxon>Phaeosphaeriaceae</taxon>
        <taxon>Ampelomyces</taxon>
    </lineage>
</organism>
<dbReference type="InterPro" id="IPR004841">
    <property type="entry name" value="AA-permease/SLC12A_dom"/>
</dbReference>